<dbReference type="RefSeq" id="WP_289559164.1">
    <property type="nucleotide sequence ID" value="NZ_JAUDEN010000008.1"/>
</dbReference>
<organism evidence="6 7">
    <name type="scientific">Bacteroides gallinaceum</name>
    <dbReference type="NCBI Taxonomy" id="1462571"/>
    <lineage>
        <taxon>Bacteria</taxon>
        <taxon>Pseudomonadati</taxon>
        <taxon>Bacteroidota</taxon>
        <taxon>Bacteroidia</taxon>
        <taxon>Bacteroidales</taxon>
        <taxon>Bacteroidaceae</taxon>
        <taxon>Bacteroides</taxon>
    </lineage>
</organism>
<feature type="coiled-coil region" evidence="4">
    <location>
        <begin position="73"/>
        <end position="104"/>
    </location>
</feature>
<dbReference type="InterPro" id="IPR050090">
    <property type="entry name" value="Tyrosine_recombinase_XerCD"/>
</dbReference>
<dbReference type="InterPro" id="IPR011010">
    <property type="entry name" value="DNA_brk_join_enz"/>
</dbReference>
<comment type="similarity">
    <text evidence="1">Belongs to the 'phage' integrase family.</text>
</comment>
<dbReference type="PANTHER" id="PTHR30349:SF64">
    <property type="entry name" value="PROPHAGE INTEGRASE INTD-RELATED"/>
    <property type="match status" value="1"/>
</dbReference>
<sequence length="447" mass="52078">MSKKEFFYCKDVIRFSLKNATKKISSIRLRMNIHGERMTCYLPAEYKICPQHWDKEAGCAIEDSKRNPDLKGNVQLQLILRNINKEIEKTTNALIRVLEELKLRDIYPTVELVRTRLREELDRTIKEKQTFSDFISFMDYYISLCKDGTILNSKGGRLAMGTIQSYVSTKKIMQQYCTNRHVKLRLDDVTINFYNDFVKYMNEASHSRGKYRPNVIGKFIKSIKAILRYAYDNNYTTNDDFKRKDFKVYKENVETVYLTEKELDKLYNLELNENDTHVRDCFIISSYTGLRYSDIARLQRKHLDFENKLLTIVTQKTNTLVVIPMHPKVEAIFRKYGNQPPKAQSNQSTNRVLKRLCRKAGITNFVSVVETSGGVKHEVTHEKCDMVTSHTARRSFATNAYRAGIPSLSIMQITGHSTETSFMKYIRISKEENAIALSKHTFFQANA</sequence>
<evidence type="ECO:0000256" key="2">
    <source>
        <dbReference type="ARBA" id="ARBA00023125"/>
    </source>
</evidence>
<comment type="caution">
    <text evidence="6">The sequence shown here is derived from an EMBL/GenBank/DDBJ whole genome shotgun (WGS) entry which is preliminary data.</text>
</comment>
<dbReference type="EMBL" id="JAUDEN010000008">
    <property type="protein sequence ID" value="MDM8324783.1"/>
    <property type="molecule type" value="Genomic_DNA"/>
</dbReference>
<dbReference type="Pfam" id="PF00589">
    <property type="entry name" value="Phage_integrase"/>
    <property type="match status" value="1"/>
</dbReference>
<keyword evidence="7" id="KW-1185">Reference proteome</keyword>
<keyword evidence="2" id="KW-0238">DNA-binding</keyword>
<dbReference type="Gene3D" id="1.10.443.10">
    <property type="entry name" value="Intergrase catalytic core"/>
    <property type="match status" value="1"/>
</dbReference>
<feature type="domain" description="Tyr recombinase" evidence="5">
    <location>
        <begin position="253"/>
        <end position="438"/>
    </location>
</feature>
<dbReference type="PROSITE" id="PS51898">
    <property type="entry name" value="TYR_RECOMBINASE"/>
    <property type="match status" value="1"/>
</dbReference>
<evidence type="ECO:0000256" key="3">
    <source>
        <dbReference type="ARBA" id="ARBA00023172"/>
    </source>
</evidence>
<evidence type="ECO:0000313" key="6">
    <source>
        <dbReference type="EMBL" id="MDM8324783.1"/>
    </source>
</evidence>
<evidence type="ECO:0000313" key="7">
    <source>
        <dbReference type="Proteomes" id="UP001169458"/>
    </source>
</evidence>
<dbReference type="CDD" id="cd01185">
    <property type="entry name" value="INTN1_C_like"/>
    <property type="match status" value="1"/>
</dbReference>
<evidence type="ECO:0000259" key="5">
    <source>
        <dbReference type="PROSITE" id="PS51898"/>
    </source>
</evidence>
<dbReference type="InterPro" id="IPR010998">
    <property type="entry name" value="Integrase_recombinase_N"/>
</dbReference>
<dbReference type="InterPro" id="IPR013762">
    <property type="entry name" value="Integrase-like_cat_sf"/>
</dbReference>
<evidence type="ECO:0000256" key="4">
    <source>
        <dbReference type="SAM" id="Coils"/>
    </source>
</evidence>
<protein>
    <submittedName>
        <fullName evidence="6">Site-specific integrase</fullName>
    </submittedName>
</protein>
<reference evidence="7" key="1">
    <citation type="submission" date="2023-07" db="EMBL/GenBank/DDBJ databases">
        <title>Identification and characterization of horizontal gene transfer across gut microbiota members of farm animals based on homology search.</title>
        <authorList>
            <person name="Schwarzerova J."/>
            <person name="Nykrynova M."/>
            <person name="Jureckova K."/>
            <person name="Cejkova D."/>
            <person name="Rychlik I."/>
        </authorList>
    </citation>
    <scope>NUCLEOTIDE SEQUENCE [LARGE SCALE GENOMIC DNA]</scope>
    <source>
        <strain evidence="7">109_WCHN</strain>
    </source>
</reference>
<dbReference type="Gene3D" id="1.10.150.130">
    <property type="match status" value="1"/>
</dbReference>
<keyword evidence="3" id="KW-0233">DNA recombination</keyword>
<dbReference type="PANTHER" id="PTHR30349">
    <property type="entry name" value="PHAGE INTEGRASE-RELATED"/>
    <property type="match status" value="1"/>
</dbReference>
<dbReference type="Pfam" id="PF13102">
    <property type="entry name" value="Phage_int_SAM_5"/>
    <property type="match status" value="1"/>
</dbReference>
<gene>
    <name evidence="6" type="ORF">QUW60_06000</name>
</gene>
<keyword evidence="4" id="KW-0175">Coiled coil</keyword>
<evidence type="ECO:0000256" key="1">
    <source>
        <dbReference type="ARBA" id="ARBA00008857"/>
    </source>
</evidence>
<proteinExistence type="inferred from homology"/>
<accession>A0ABT7VER7</accession>
<name>A0ABT7VER7_9BACE</name>
<dbReference type="SUPFAM" id="SSF56349">
    <property type="entry name" value="DNA breaking-rejoining enzymes"/>
    <property type="match status" value="1"/>
</dbReference>
<dbReference type="InterPro" id="IPR002104">
    <property type="entry name" value="Integrase_catalytic"/>
</dbReference>
<dbReference type="InterPro" id="IPR025269">
    <property type="entry name" value="SAM-like_dom"/>
</dbReference>
<dbReference type="Proteomes" id="UP001169458">
    <property type="component" value="Unassembled WGS sequence"/>
</dbReference>